<dbReference type="STRING" id="1392250.A0A2I2G0X4"/>
<dbReference type="VEuPathDB" id="FungiDB:P170DRAFT_477408"/>
<evidence type="ECO:0000313" key="2">
    <source>
        <dbReference type="EMBL" id="PLB46527.1"/>
    </source>
</evidence>
<proteinExistence type="predicted"/>
<name>A0A2I2G0X4_9EURO</name>
<organism evidence="2 3">
    <name type="scientific">Aspergillus steynii IBT 23096</name>
    <dbReference type="NCBI Taxonomy" id="1392250"/>
    <lineage>
        <taxon>Eukaryota</taxon>
        <taxon>Fungi</taxon>
        <taxon>Dikarya</taxon>
        <taxon>Ascomycota</taxon>
        <taxon>Pezizomycotina</taxon>
        <taxon>Eurotiomycetes</taxon>
        <taxon>Eurotiomycetidae</taxon>
        <taxon>Eurotiales</taxon>
        <taxon>Aspergillaceae</taxon>
        <taxon>Aspergillus</taxon>
        <taxon>Aspergillus subgen. Circumdati</taxon>
    </lineage>
</organism>
<gene>
    <name evidence="2" type="ORF">P170DRAFT_477408</name>
</gene>
<dbReference type="RefSeq" id="XP_024701829.1">
    <property type="nucleotide sequence ID" value="XM_024853457.1"/>
</dbReference>
<evidence type="ECO:0000313" key="3">
    <source>
        <dbReference type="Proteomes" id="UP000234275"/>
    </source>
</evidence>
<dbReference type="OrthoDB" id="5431013at2759"/>
<comment type="caution">
    <text evidence="2">The sequence shown here is derived from an EMBL/GenBank/DDBJ whole genome shotgun (WGS) entry which is preliminary data.</text>
</comment>
<protein>
    <recommendedName>
        <fullName evidence="4">Fungal N-terminal domain-containing protein</fullName>
    </recommendedName>
</protein>
<dbReference type="InterPro" id="IPR039327">
    <property type="entry name" value="CON7-like"/>
</dbReference>
<feature type="region of interest" description="Disordered" evidence="1">
    <location>
        <begin position="217"/>
        <end position="255"/>
    </location>
</feature>
<dbReference type="EMBL" id="MSFO01000006">
    <property type="protein sequence ID" value="PLB46527.1"/>
    <property type="molecule type" value="Genomic_DNA"/>
</dbReference>
<feature type="compositionally biased region" description="Polar residues" evidence="1">
    <location>
        <begin position="217"/>
        <end position="227"/>
    </location>
</feature>
<feature type="region of interest" description="Disordered" evidence="1">
    <location>
        <begin position="580"/>
        <end position="604"/>
    </location>
</feature>
<keyword evidence="3" id="KW-1185">Reference proteome</keyword>
<dbReference type="AlphaFoldDB" id="A0A2I2G0X4"/>
<dbReference type="PANTHER" id="PTHR36167">
    <property type="entry name" value="C2H2 FINGER DOMAIN TRANSCRIPTION FACTOR (EUROFUNG)-RELATED"/>
    <property type="match status" value="1"/>
</dbReference>
<dbReference type="PANTHER" id="PTHR36167:SF4">
    <property type="entry name" value="FUNGAL N-TERMINAL DOMAIN-CONTAINING PROTEIN"/>
    <property type="match status" value="1"/>
</dbReference>
<dbReference type="Proteomes" id="UP000234275">
    <property type="component" value="Unassembled WGS sequence"/>
</dbReference>
<accession>A0A2I2G0X4</accession>
<evidence type="ECO:0000256" key="1">
    <source>
        <dbReference type="SAM" id="MobiDB-lite"/>
    </source>
</evidence>
<dbReference type="GeneID" id="36561155"/>
<sequence length="638" mass="71075">MEAIAAASAILGIATAGVQCSIKLVTFASQVKSAEEEVTHIAEEVSLNASILQQLAELAKDGLENEQAPGNGTHGDLDIHDAKNDQSRRGIFNAAGLATVMNLAEKCKDIFDHLNESIQKASAQTSSDSEAPGQVKLTRFTMLKWPFLKPEMEALQAQLRDVKGTLMLMLQVAMLAYSRRMAKCESVTSLKSFPNLSISDQELLALSIASAYKKQNVRPSSRSTEINNAPKYDAQLSTPPKARETSSVNHRHPEKKPSRIFQFCRRFLHSKPNDVTADDASEKPPSIRDIHLEPSFAIDKATFQSSDMDQQSLASQSVSKSTRRYQSYTIPSVNEAKANVQYVSQPKGEATRPESYYGTGSPSPLQDFLGVLVFSPVACIKDRKIHVEYVHRIISISQEAAQLQLEEWKSTSNDSVLNQLLALTTSEHEALEASPFSSDGRSKLGDECLEWLHFGESLPLVDDVAHVRARTLTAVVKMSCRPQDKKQAGEVVKDEGERSNTWIKVHRTHLLPETLDQYKLHWVQDEHDSNYIVIKQWLSEDFQDELFAHTRRIHQANLVAPSPSMYLERPENIHVRTSNDLTTPEKKNKKKTQINAGDWESDRVDTPETALNAHSHADPRGDNVDTVVADLLARYTNS</sequence>
<dbReference type="GO" id="GO:0006355">
    <property type="term" value="P:regulation of DNA-templated transcription"/>
    <property type="evidence" value="ECO:0007669"/>
    <property type="project" value="InterPro"/>
</dbReference>
<evidence type="ECO:0008006" key="4">
    <source>
        <dbReference type="Google" id="ProtNLM"/>
    </source>
</evidence>
<reference evidence="2 3" key="1">
    <citation type="submission" date="2016-12" db="EMBL/GenBank/DDBJ databases">
        <title>The genomes of Aspergillus section Nigri reveals drivers in fungal speciation.</title>
        <authorList>
            <consortium name="DOE Joint Genome Institute"/>
            <person name="Vesth T.C."/>
            <person name="Nybo J."/>
            <person name="Theobald S."/>
            <person name="Brandl J."/>
            <person name="Frisvad J.C."/>
            <person name="Nielsen K.F."/>
            <person name="Lyhne E.K."/>
            <person name="Kogle M.E."/>
            <person name="Kuo A."/>
            <person name="Riley R."/>
            <person name="Clum A."/>
            <person name="Nolan M."/>
            <person name="Lipzen A."/>
            <person name="Salamov A."/>
            <person name="Henrissat B."/>
            <person name="Wiebenga A."/>
            <person name="De Vries R.P."/>
            <person name="Grigoriev I.V."/>
            <person name="Mortensen U.H."/>
            <person name="Andersen M.R."/>
            <person name="Baker S.E."/>
        </authorList>
    </citation>
    <scope>NUCLEOTIDE SEQUENCE [LARGE SCALE GENOMIC DNA]</scope>
    <source>
        <strain evidence="2 3">IBT 23096</strain>
    </source>
</reference>